<protein>
    <submittedName>
        <fullName evidence="1">Uncharacterized protein</fullName>
    </submittedName>
</protein>
<organism evidence="1 2">
    <name type="scientific">Clostridium weizhouense</name>
    <dbReference type="NCBI Taxonomy" id="2859781"/>
    <lineage>
        <taxon>Bacteria</taxon>
        <taxon>Bacillati</taxon>
        <taxon>Bacillota</taxon>
        <taxon>Clostridia</taxon>
        <taxon>Eubacteriales</taxon>
        <taxon>Clostridiaceae</taxon>
        <taxon>Clostridium</taxon>
    </lineage>
</organism>
<name>A0ABS7AQM3_9CLOT</name>
<evidence type="ECO:0000313" key="2">
    <source>
        <dbReference type="Proteomes" id="UP001519921"/>
    </source>
</evidence>
<proteinExistence type="predicted"/>
<evidence type="ECO:0000313" key="1">
    <source>
        <dbReference type="EMBL" id="MBW6410973.1"/>
    </source>
</evidence>
<comment type="caution">
    <text evidence="1">The sequence shown here is derived from an EMBL/GenBank/DDBJ whole genome shotgun (WGS) entry which is preliminary data.</text>
</comment>
<reference evidence="1 2" key="1">
    <citation type="submission" date="2021-07" db="EMBL/GenBank/DDBJ databases">
        <title>Clostridium weizhouense sp. nov., an anaerobic bacterium isolated from activated sludge of Petroleum wastewater.</title>
        <authorList>
            <person name="Li Q."/>
        </authorList>
    </citation>
    <scope>NUCLEOTIDE SEQUENCE [LARGE SCALE GENOMIC DNA]</scope>
    <source>
        <strain evidence="1 2">YB-6</strain>
    </source>
</reference>
<dbReference type="EMBL" id="JAHXPT010000010">
    <property type="protein sequence ID" value="MBW6410973.1"/>
    <property type="molecule type" value="Genomic_DNA"/>
</dbReference>
<dbReference type="Proteomes" id="UP001519921">
    <property type="component" value="Unassembled WGS sequence"/>
</dbReference>
<sequence>MTNLERLKLELSNKEYYTDTEYQVFLEENNLLATGVYVKKDNQVNLLETVVSILETLANDVDIMRKIDTKDITSIDQASKYLNTRIYNINKKILDLKEEQEEKQGNIRPIFFNR</sequence>
<keyword evidence="2" id="KW-1185">Reference proteome</keyword>
<gene>
    <name evidence="1" type="ORF">KYD98_12785</name>
</gene>
<dbReference type="RefSeq" id="WP_219780439.1">
    <property type="nucleotide sequence ID" value="NZ_JAHXPT010000010.1"/>
</dbReference>
<accession>A0ABS7AQM3</accession>